<comment type="similarity">
    <text evidence="7">Belongs to the TRAP transporter large permease family.</text>
</comment>
<feature type="transmembrane region" description="Helical" evidence="7">
    <location>
        <begin position="276"/>
        <end position="295"/>
    </location>
</feature>
<evidence type="ECO:0000256" key="2">
    <source>
        <dbReference type="ARBA" id="ARBA00022475"/>
    </source>
</evidence>
<comment type="caution">
    <text evidence="9">The sequence shown here is derived from an EMBL/GenBank/DDBJ whole genome shotgun (WGS) entry which is preliminary data.</text>
</comment>
<dbReference type="Pfam" id="PF06808">
    <property type="entry name" value="DctM"/>
    <property type="match status" value="1"/>
</dbReference>
<dbReference type="InterPro" id="IPR004681">
    <property type="entry name" value="TRAP_DctM"/>
</dbReference>
<evidence type="ECO:0000256" key="6">
    <source>
        <dbReference type="ARBA" id="ARBA00023136"/>
    </source>
</evidence>
<feature type="transmembrane region" description="Helical" evidence="7">
    <location>
        <begin position="6"/>
        <end position="34"/>
    </location>
</feature>
<dbReference type="PANTHER" id="PTHR33362:SF5">
    <property type="entry name" value="C4-DICARBOXYLATE TRAP TRANSPORTER LARGE PERMEASE PROTEIN DCTM"/>
    <property type="match status" value="1"/>
</dbReference>
<feature type="transmembrane region" description="Helical" evidence="7">
    <location>
        <begin position="89"/>
        <end position="122"/>
    </location>
</feature>
<feature type="transmembrane region" description="Helical" evidence="7">
    <location>
        <begin position="213"/>
        <end position="234"/>
    </location>
</feature>
<evidence type="ECO:0000256" key="5">
    <source>
        <dbReference type="ARBA" id="ARBA00022989"/>
    </source>
</evidence>
<comment type="subunit">
    <text evidence="7">The complex comprises the extracytoplasmic solute receptor protein and the two transmembrane proteins.</text>
</comment>
<dbReference type="GO" id="GO:0005886">
    <property type="term" value="C:plasma membrane"/>
    <property type="evidence" value="ECO:0007669"/>
    <property type="project" value="UniProtKB-SubCell"/>
</dbReference>
<dbReference type="InterPro" id="IPR010656">
    <property type="entry name" value="DctM"/>
</dbReference>
<organism evidence="9 10">
    <name type="scientific">Acuticoccus sediminis</name>
    <dbReference type="NCBI Taxonomy" id="2184697"/>
    <lineage>
        <taxon>Bacteria</taxon>
        <taxon>Pseudomonadati</taxon>
        <taxon>Pseudomonadota</taxon>
        <taxon>Alphaproteobacteria</taxon>
        <taxon>Hyphomicrobiales</taxon>
        <taxon>Amorphaceae</taxon>
        <taxon>Acuticoccus</taxon>
    </lineage>
</organism>
<keyword evidence="2" id="KW-1003">Cell membrane</keyword>
<dbReference type="OrthoDB" id="9790209at2"/>
<feature type="transmembrane region" description="Helical" evidence="7">
    <location>
        <begin position="134"/>
        <end position="161"/>
    </location>
</feature>
<feature type="transmembrane region" description="Helical" evidence="7">
    <location>
        <begin position="315"/>
        <end position="343"/>
    </location>
</feature>
<keyword evidence="4 7" id="KW-0812">Transmembrane</keyword>
<feature type="transmembrane region" description="Helical" evidence="7">
    <location>
        <begin position="240"/>
        <end position="264"/>
    </location>
</feature>
<feature type="transmembrane region" description="Helical" evidence="7">
    <location>
        <begin position="46"/>
        <end position="69"/>
    </location>
</feature>
<comment type="subcellular location">
    <subcellularLocation>
        <location evidence="1 7">Cell inner membrane</location>
        <topology evidence="1 7">Multi-pass membrane protein</topology>
    </subcellularLocation>
</comment>
<keyword evidence="6 7" id="KW-0472">Membrane</keyword>
<keyword evidence="7" id="KW-0813">Transport</keyword>
<evidence type="ECO:0000256" key="3">
    <source>
        <dbReference type="ARBA" id="ARBA00022519"/>
    </source>
</evidence>
<dbReference type="PIRSF" id="PIRSF006066">
    <property type="entry name" value="HI0050"/>
    <property type="match status" value="1"/>
</dbReference>
<dbReference type="GO" id="GO:0022857">
    <property type="term" value="F:transmembrane transporter activity"/>
    <property type="evidence" value="ECO:0007669"/>
    <property type="project" value="UniProtKB-UniRule"/>
</dbReference>
<evidence type="ECO:0000313" key="9">
    <source>
        <dbReference type="EMBL" id="RAI00029.1"/>
    </source>
</evidence>
<protein>
    <recommendedName>
        <fullName evidence="7">TRAP transporter large permease protein</fullName>
    </recommendedName>
</protein>
<dbReference type="RefSeq" id="WP_111348565.1">
    <property type="nucleotide sequence ID" value="NZ_JAIWKD010000007.1"/>
</dbReference>
<dbReference type="PANTHER" id="PTHR33362">
    <property type="entry name" value="SIALIC ACID TRAP TRANSPORTER PERMEASE PROTEIN SIAT-RELATED"/>
    <property type="match status" value="1"/>
</dbReference>
<evidence type="ECO:0000259" key="8">
    <source>
        <dbReference type="Pfam" id="PF06808"/>
    </source>
</evidence>
<feature type="transmembrane region" description="Helical" evidence="7">
    <location>
        <begin position="396"/>
        <end position="420"/>
    </location>
</feature>
<evidence type="ECO:0000256" key="7">
    <source>
        <dbReference type="RuleBase" id="RU369079"/>
    </source>
</evidence>
<feature type="domain" description="TRAP C4-dicarboxylate transport system permease DctM subunit" evidence="8">
    <location>
        <begin position="7"/>
        <end position="416"/>
    </location>
</feature>
<gene>
    <name evidence="9" type="ORF">DLJ53_20085</name>
</gene>
<keyword evidence="10" id="KW-1185">Reference proteome</keyword>
<feature type="transmembrane region" description="Helical" evidence="7">
    <location>
        <begin position="355"/>
        <end position="376"/>
    </location>
</feature>
<proteinExistence type="inferred from homology"/>
<keyword evidence="5 7" id="KW-1133">Transmembrane helix</keyword>
<sequence>MITVGILVALFVLLLLGIPVAFVLGGMGVMLLALGGFSPLMAPAGLLSAMDSFVLVAVPLFLLMANVMLKGGVGRDLFAALQAWVGHLPGGLAVATILSCGVFAAISGSSVATAATIGTVAIPEMTARGYPRHFTFGVLAAGGTLGILIPPSLIMIIYGVITEESVLALFMAGVGPGIMMIILFIIYSILYARTQPSLERIEKASWEERRRSGIRALPTLILAAVVIAGIYRGWYTPTEAAAIGFAGALFVTGIVLRSLTLKALWEATVMSMRTTVAILLIVAGAKIFGKAIALYRIPQDVSSFIIDTIASPSLFIGAVAIVLLIMGLVMESLSLLLIMVPVLAGAMVPLGIDPIWFGVFFVIMVECALITPPVGLNLYVIQAVGNGTLTEVSRGILPFLALMLLTVLAITLMPAIALWLPFHL</sequence>
<evidence type="ECO:0000313" key="10">
    <source>
        <dbReference type="Proteomes" id="UP000249590"/>
    </source>
</evidence>
<keyword evidence="3 7" id="KW-0997">Cell inner membrane</keyword>
<accession>A0A8B2NP35</accession>
<reference evidence="9 10" key="1">
    <citation type="submission" date="2018-05" db="EMBL/GenBank/DDBJ databases">
        <title>Acuticoccus sediminis sp. nov., isolated from deep-sea sediment of Indian Ocean.</title>
        <authorList>
            <person name="Liu X."/>
            <person name="Lai Q."/>
            <person name="Du Y."/>
            <person name="Sun F."/>
            <person name="Zhang X."/>
            <person name="Wang S."/>
            <person name="Shao Z."/>
        </authorList>
    </citation>
    <scope>NUCLEOTIDE SEQUENCE [LARGE SCALE GENOMIC DNA]</scope>
    <source>
        <strain evidence="9 10">PTG4-2</strain>
    </source>
</reference>
<dbReference type="Proteomes" id="UP000249590">
    <property type="component" value="Unassembled WGS sequence"/>
</dbReference>
<feature type="transmembrane region" description="Helical" evidence="7">
    <location>
        <begin position="167"/>
        <end position="192"/>
    </location>
</feature>
<evidence type="ECO:0000256" key="1">
    <source>
        <dbReference type="ARBA" id="ARBA00004429"/>
    </source>
</evidence>
<evidence type="ECO:0000256" key="4">
    <source>
        <dbReference type="ARBA" id="ARBA00022692"/>
    </source>
</evidence>
<name>A0A8B2NP35_9HYPH</name>
<dbReference type="NCBIfam" id="TIGR00786">
    <property type="entry name" value="dctM"/>
    <property type="match status" value="1"/>
</dbReference>
<dbReference type="EMBL" id="QHHQ01000004">
    <property type="protein sequence ID" value="RAI00029.1"/>
    <property type="molecule type" value="Genomic_DNA"/>
</dbReference>
<comment type="function">
    <text evidence="7">Part of the tripartite ATP-independent periplasmic (TRAP) transport system.</text>
</comment>
<dbReference type="AlphaFoldDB" id="A0A8B2NP35"/>